<dbReference type="FunFam" id="3.10.590.10:FF:000003">
    <property type="entry name" value="Thymocyte nuclear protein 1"/>
    <property type="match status" value="1"/>
</dbReference>
<dbReference type="GO" id="GO:0005634">
    <property type="term" value="C:nucleus"/>
    <property type="evidence" value="ECO:0007669"/>
    <property type="project" value="UniProtKB-SubCell"/>
</dbReference>
<accession>A0AA40AYU9</accession>
<keyword evidence="8" id="KW-1185">Reference proteome</keyword>
<dbReference type="InterPro" id="IPR052181">
    <property type="entry name" value="5hmC_binding"/>
</dbReference>
<comment type="caution">
    <text evidence="7">The sequence shown here is derived from an EMBL/GenBank/DDBJ whole genome shotgun (WGS) entry which is preliminary data.</text>
</comment>
<comment type="subcellular location">
    <subcellularLocation>
        <location evidence="1">Nucleus</location>
    </subcellularLocation>
</comment>
<feature type="compositionally biased region" description="Polar residues" evidence="5">
    <location>
        <begin position="1"/>
        <end position="10"/>
    </location>
</feature>
<protein>
    <recommendedName>
        <fullName evidence="2">Thymocyte nuclear protein 1</fullName>
    </recommendedName>
</protein>
<evidence type="ECO:0000256" key="4">
    <source>
        <dbReference type="ARBA" id="ARBA00023242"/>
    </source>
</evidence>
<evidence type="ECO:0000313" key="7">
    <source>
        <dbReference type="EMBL" id="KAK0724471.1"/>
    </source>
</evidence>
<evidence type="ECO:0000313" key="8">
    <source>
        <dbReference type="Proteomes" id="UP001172102"/>
    </source>
</evidence>
<evidence type="ECO:0000256" key="2">
    <source>
        <dbReference type="ARBA" id="ARBA00014654"/>
    </source>
</evidence>
<dbReference type="Pfam" id="PF01878">
    <property type="entry name" value="EVE"/>
    <property type="match status" value="1"/>
</dbReference>
<feature type="domain" description="EVE" evidence="6">
    <location>
        <begin position="99"/>
        <end position="257"/>
    </location>
</feature>
<dbReference type="CDD" id="cd21133">
    <property type="entry name" value="EVE"/>
    <property type="match status" value="1"/>
</dbReference>
<evidence type="ECO:0000259" key="6">
    <source>
        <dbReference type="Pfam" id="PF01878"/>
    </source>
</evidence>
<dbReference type="InterPro" id="IPR002740">
    <property type="entry name" value="EVE_domain"/>
</dbReference>
<proteinExistence type="predicted"/>
<sequence>MPSPWTSPSKTCGKAAQICPEKRRKSSEASKPEPEPEPEPPAKRGRVSRQAPKAKVSAPPAEKSARKGRKPQANGAASLAREDSPVAPEEASATNEEKTYWLMKAEPNSRFENGVDVKFSIDDLASKKEPEPWDGIRSYAARNNLRAMKKGDLAFFYHSNCKEPGIAGIMEIVQEHSPDLSAHDPKAPYYDASSKPSDPKWSIVHVQFSRKFPVQIGLQELKALGARGEPLENMQMIKQSRLSVSKVSAAEWKFLMDVASKKSE</sequence>
<dbReference type="AlphaFoldDB" id="A0AA40AYU9"/>
<evidence type="ECO:0000256" key="1">
    <source>
        <dbReference type="ARBA" id="ARBA00004123"/>
    </source>
</evidence>
<dbReference type="InterPro" id="IPR047197">
    <property type="entry name" value="THYN1-like_EVE"/>
</dbReference>
<gene>
    <name evidence="7" type="ORF">B0H67DRAFT_598078</name>
</gene>
<keyword evidence="3" id="KW-0597">Phosphoprotein</keyword>
<keyword evidence="4" id="KW-0539">Nucleus</keyword>
<dbReference type="PANTHER" id="PTHR14087">
    <property type="entry name" value="THYMOCYTE NUCLEAR PROTEIN 1"/>
    <property type="match status" value="1"/>
</dbReference>
<name>A0AA40AYU9_9PEZI</name>
<dbReference type="EMBL" id="JAUKUA010000002">
    <property type="protein sequence ID" value="KAK0724471.1"/>
    <property type="molecule type" value="Genomic_DNA"/>
</dbReference>
<dbReference type="Gene3D" id="3.10.590.10">
    <property type="entry name" value="ph1033 like domains"/>
    <property type="match status" value="1"/>
</dbReference>
<feature type="region of interest" description="Disordered" evidence="5">
    <location>
        <begin position="1"/>
        <end position="99"/>
    </location>
</feature>
<evidence type="ECO:0000256" key="3">
    <source>
        <dbReference type="ARBA" id="ARBA00022553"/>
    </source>
</evidence>
<evidence type="ECO:0000256" key="5">
    <source>
        <dbReference type="SAM" id="MobiDB-lite"/>
    </source>
</evidence>
<reference evidence="7" key="1">
    <citation type="submission" date="2023-06" db="EMBL/GenBank/DDBJ databases">
        <title>Genome-scale phylogeny and comparative genomics of the fungal order Sordariales.</title>
        <authorList>
            <consortium name="Lawrence Berkeley National Laboratory"/>
            <person name="Hensen N."/>
            <person name="Bonometti L."/>
            <person name="Westerberg I."/>
            <person name="Brannstrom I.O."/>
            <person name="Guillou S."/>
            <person name="Cros-Aarteil S."/>
            <person name="Calhoun S."/>
            <person name="Haridas S."/>
            <person name="Kuo A."/>
            <person name="Mondo S."/>
            <person name="Pangilinan J."/>
            <person name="Riley R."/>
            <person name="Labutti K."/>
            <person name="Andreopoulos B."/>
            <person name="Lipzen A."/>
            <person name="Chen C."/>
            <person name="Yanf M."/>
            <person name="Daum C."/>
            <person name="Ng V."/>
            <person name="Clum A."/>
            <person name="Steindorff A."/>
            <person name="Ohm R."/>
            <person name="Martin F."/>
            <person name="Silar P."/>
            <person name="Natvig D."/>
            <person name="Lalanne C."/>
            <person name="Gautier V."/>
            <person name="Ament-Velasquez S.L."/>
            <person name="Kruys A."/>
            <person name="Hutchinson M.I."/>
            <person name="Powell A.J."/>
            <person name="Barry K."/>
            <person name="Miller A.N."/>
            <person name="Grigoriev I.V."/>
            <person name="Debuchy R."/>
            <person name="Gladieux P."/>
            <person name="Thoren M.H."/>
            <person name="Johannesson H."/>
        </authorList>
    </citation>
    <scope>NUCLEOTIDE SEQUENCE</scope>
    <source>
        <strain evidence="7">SMH4607-1</strain>
    </source>
</reference>
<organism evidence="7 8">
    <name type="scientific">Lasiosphaeris hirsuta</name>
    <dbReference type="NCBI Taxonomy" id="260670"/>
    <lineage>
        <taxon>Eukaryota</taxon>
        <taxon>Fungi</taxon>
        <taxon>Dikarya</taxon>
        <taxon>Ascomycota</taxon>
        <taxon>Pezizomycotina</taxon>
        <taxon>Sordariomycetes</taxon>
        <taxon>Sordariomycetidae</taxon>
        <taxon>Sordariales</taxon>
        <taxon>Lasiosphaeriaceae</taxon>
        <taxon>Lasiosphaeris</taxon>
    </lineage>
</organism>
<dbReference type="SUPFAM" id="SSF88697">
    <property type="entry name" value="PUA domain-like"/>
    <property type="match status" value="1"/>
</dbReference>
<dbReference type="Proteomes" id="UP001172102">
    <property type="component" value="Unassembled WGS sequence"/>
</dbReference>
<dbReference type="PANTHER" id="PTHR14087:SF7">
    <property type="entry name" value="THYMOCYTE NUCLEAR PROTEIN 1"/>
    <property type="match status" value="1"/>
</dbReference>
<dbReference type="InterPro" id="IPR015947">
    <property type="entry name" value="PUA-like_sf"/>
</dbReference>